<dbReference type="EMBL" id="PSZD01000004">
    <property type="protein sequence ID" value="PPJ30547.1"/>
    <property type="molecule type" value="Genomic_DNA"/>
</dbReference>
<proteinExistence type="predicted"/>
<dbReference type="SMART" id="SM00530">
    <property type="entry name" value="HTH_XRE"/>
    <property type="match status" value="1"/>
</dbReference>
<gene>
    <name evidence="3" type="ORF">C5F51_08730</name>
</gene>
<dbReference type="Gene3D" id="1.10.260.40">
    <property type="entry name" value="lambda repressor-like DNA-binding domains"/>
    <property type="match status" value="1"/>
</dbReference>
<keyword evidence="4" id="KW-1185">Reference proteome</keyword>
<dbReference type="GeneID" id="66721893"/>
<organism evidence="3 4">
    <name type="scientific">Nocardia nova</name>
    <dbReference type="NCBI Taxonomy" id="37330"/>
    <lineage>
        <taxon>Bacteria</taxon>
        <taxon>Bacillati</taxon>
        <taxon>Actinomycetota</taxon>
        <taxon>Actinomycetes</taxon>
        <taxon>Mycobacteriales</taxon>
        <taxon>Nocardiaceae</taxon>
        <taxon>Nocardia</taxon>
    </lineage>
</organism>
<dbReference type="GO" id="GO:0003677">
    <property type="term" value="F:DNA binding"/>
    <property type="evidence" value="ECO:0007669"/>
    <property type="project" value="InterPro"/>
</dbReference>
<sequence length="110" mass="12083">MSSKFSTWSEVKAKARQADSRTEPERAAARDRARERHEAYVRGHQLAEIRKSIGLTQTEVAEALGISQARVSKIERGEVSGIDTIRAYVSALGGSVDLVVTLGDRTWKVA</sequence>
<dbReference type="SUPFAM" id="SSF47413">
    <property type="entry name" value="lambda repressor-like DNA-binding domains"/>
    <property type="match status" value="1"/>
</dbReference>
<evidence type="ECO:0000259" key="2">
    <source>
        <dbReference type="PROSITE" id="PS50943"/>
    </source>
</evidence>
<dbReference type="Proteomes" id="UP000238356">
    <property type="component" value="Unassembled WGS sequence"/>
</dbReference>
<evidence type="ECO:0000313" key="3">
    <source>
        <dbReference type="EMBL" id="PPJ30547.1"/>
    </source>
</evidence>
<dbReference type="PROSITE" id="PS50943">
    <property type="entry name" value="HTH_CROC1"/>
    <property type="match status" value="1"/>
</dbReference>
<feature type="compositionally biased region" description="Basic and acidic residues" evidence="1">
    <location>
        <begin position="11"/>
        <end position="37"/>
    </location>
</feature>
<dbReference type="AlphaFoldDB" id="A0A2S6AAK8"/>
<dbReference type="Pfam" id="PF01381">
    <property type="entry name" value="HTH_3"/>
    <property type="match status" value="1"/>
</dbReference>
<evidence type="ECO:0000256" key="1">
    <source>
        <dbReference type="SAM" id="MobiDB-lite"/>
    </source>
</evidence>
<dbReference type="CDD" id="cd00093">
    <property type="entry name" value="HTH_XRE"/>
    <property type="match status" value="1"/>
</dbReference>
<protein>
    <submittedName>
        <fullName evidence="3">XRE family transcriptional regulator</fullName>
    </submittedName>
</protein>
<dbReference type="InterPro" id="IPR010982">
    <property type="entry name" value="Lambda_DNA-bd_dom_sf"/>
</dbReference>
<accession>A0A2S6AAK8</accession>
<reference evidence="3 4" key="1">
    <citation type="submission" date="2018-02" db="EMBL/GenBank/DDBJ databases">
        <title>8 Nocardia nova and 1 Nocardia cyriacigeorgica strain used for evolution to TMP-SMX.</title>
        <authorList>
            <person name="Mehta H."/>
            <person name="Weng J."/>
            <person name="Shamoo Y."/>
        </authorList>
    </citation>
    <scope>NUCLEOTIDE SEQUENCE [LARGE SCALE GENOMIC DNA]</scope>
    <source>
        <strain evidence="3 4">BAA2227</strain>
    </source>
</reference>
<name>A0A2S6AAK8_9NOCA</name>
<feature type="domain" description="HTH cro/C1-type" evidence="2">
    <location>
        <begin position="46"/>
        <end position="99"/>
    </location>
</feature>
<comment type="caution">
    <text evidence="3">The sequence shown here is derived from an EMBL/GenBank/DDBJ whole genome shotgun (WGS) entry which is preliminary data.</text>
</comment>
<evidence type="ECO:0000313" key="4">
    <source>
        <dbReference type="Proteomes" id="UP000238356"/>
    </source>
</evidence>
<dbReference type="InterPro" id="IPR001387">
    <property type="entry name" value="Cro/C1-type_HTH"/>
</dbReference>
<dbReference type="RefSeq" id="WP_064911499.1">
    <property type="nucleotide sequence ID" value="NZ_JADLQW010000021.1"/>
</dbReference>
<feature type="region of interest" description="Disordered" evidence="1">
    <location>
        <begin position="1"/>
        <end position="37"/>
    </location>
</feature>